<accession>A0A439D645</accession>
<dbReference type="AlphaFoldDB" id="A0A439D645"/>
<name>A0A439D645_9PEZI</name>
<protein>
    <recommendedName>
        <fullName evidence="3">Ketoreductase (KR) domain-containing protein</fullName>
    </recommendedName>
</protein>
<evidence type="ECO:0000313" key="2">
    <source>
        <dbReference type="Proteomes" id="UP000286045"/>
    </source>
</evidence>
<dbReference type="GO" id="GO:0016616">
    <property type="term" value="F:oxidoreductase activity, acting on the CH-OH group of donors, NAD or NADP as acceptor"/>
    <property type="evidence" value="ECO:0007669"/>
    <property type="project" value="TreeGrafter"/>
</dbReference>
<sequence length="271" mass="29356">MPSYVITGVSKSLGFEFLRQLSQDPTNLVIGIVRDKASTDNRVDVELSGRPNIHILQADITDFNALQKAAIDTAKITGGSLDYLVANAGYVSHWDAYDPIGVLGEKPQELEEDLMKCLKINVVGNIHLFNLFMPLILKGNAKKVVALSSGHADLDSINAFDNEVAALYSISKAAINVAVAKFSAQYKKQGVLFISISPGMVEVGHFKDATPEQMQSLGGMLQKFQQYNPEFSGPMSPDASVRAVISVWEKASVQNGDGGSFVSHHGNKTWT</sequence>
<evidence type="ECO:0000313" key="1">
    <source>
        <dbReference type="EMBL" id="RWA09876.1"/>
    </source>
</evidence>
<dbReference type="InterPro" id="IPR002347">
    <property type="entry name" value="SDR_fam"/>
</dbReference>
<reference evidence="1 2" key="1">
    <citation type="submission" date="2018-12" db="EMBL/GenBank/DDBJ databases">
        <title>Draft genome sequence of Xylaria grammica IHI A82.</title>
        <authorList>
            <person name="Buettner E."/>
            <person name="Kellner H."/>
        </authorList>
    </citation>
    <scope>NUCLEOTIDE SEQUENCE [LARGE SCALE GENOMIC DNA]</scope>
    <source>
        <strain evidence="1 2">IHI A82</strain>
    </source>
</reference>
<gene>
    <name evidence="1" type="ORF">EKO27_g5247</name>
</gene>
<dbReference type="Proteomes" id="UP000286045">
    <property type="component" value="Unassembled WGS sequence"/>
</dbReference>
<evidence type="ECO:0008006" key="3">
    <source>
        <dbReference type="Google" id="ProtNLM"/>
    </source>
</evidence>
<dbReference type="Gene3D" id="3.40.50.720">
    <property type="entry name" value="NAD(P)-binding Rossmann-like Domain"/>
    <property type="match status" value="1"/>
</dbReference>
<dbReference type="InterPro" id="IPR036291">
    <property type="entry name" value="NAD(P)-bd_dom_sf"/>
</dbReference>
<dbReference type="Pfam" id="PF00106">
    <property type="entry name" value="adh_short"/>
    <property type="match status" value="1"/>
</dbReference>
<dbReference type="SUPFAM" id="SSF51735">
    <property type="entry name" value="NAD(P)-binding Rossmann-fold domains"/>
    <property type="match status" value="1"/>
</dbReference>
<comment type="caution">
    <text evidence="1">The sequence shown here is derived from an EMBL/GenBank/DDBJ whole genome shotgun (WGS) entry which is preliminary data.</text>
</comment>
<dbReference type="EMBL" id="RYZI01000136">
    <property type="protein sequence ID" value="RWA09876.1"/>
    <property type="molecule type" value="Genomic_DNA"/>
</dbReference>
<dbReference type="PANTHER" id="PTHR45458:SF3">
    <property type="entry name" value="CHAIN DEHYDROGENASE (ATSC), PUTATIVE-RELATED"/>
    <property type="match status" value="1"/>
</dbReference>
<proteinExistence type="predicted"/>
<dbReference type="InterPro" id="IPR052184">
    <property type="entry name" value="SDR_enzymes"/>
</dbReference>
<dbReference type="PANTHER" id="PTHR45458">
    <property type="entry name" value="SHORT-CHAIN DEHYDROGENASE/REDUCTASE SDR"/>
    <property type="match status" value="1"/>
</dbReference>
<dbReference type="PRINTS" id="PR00081">
    <property type="entry name" value="GDHRDH"/>
</dbReference>
<keyword evidence="2" id="KW-1185">Reference proteome</keyword>
<organism evidence="1 2">
    <name type="scientific">Xylaria grammica</name>
    <dbReference type="NCBI Taxonomy" id="363999"/>
    <lineage>
        <taxon>Eukaryota</taxon>
        <taxon>Fungi</taxon>
        <taxon>Dikarya</taxon>
        <taxon>Ascomycota</taxon>
        <taxon>Pezizomycotina</taxon>
        <taxon>Sordariomycetes</taxon>
        <taxon>Xylariomycetidae</taxon>
        <taxon>Xylariales</taxon>
        <taxon>Xylariaceae</taxon>
        <taxon>Xylaria</taxon>
    </lineage>
</organism>